<evidence type="ECO:0000313" key="1">
    <source>
        <dbReference type="EMBL" id="NME99750.1"/>
    </source>
</evidence>
<comment type="caution">
    <text evidence="1">The sequence shown here is derived from an EMBL/GenBank/DDBJ whole genome shotgun (WGS) entry which is preliminary data.</text>
</comment>
<dbReference type="RefSeq" id="WP_021622717.1">
    <property type="nucleotide sequence ID" value="NZ_CABKST010000186.1"/>
</dbReference>
<reference evidence="1 2" key="1">
    <citation type="submission" date="2020-04" db="EMBL/GenBank/DDBJ databases">
        <authorList>
            <person name="Hitch T.C.A."/>
            <person name="Wylensek D."/>
            <person name="Clavel T."/>
        </authorList>
    </citation>
    <scope>NUCLEOTIDE SEQUENCE [LARGE SCALE GENOMIC DNA]</scope>
    <source>
        <strain evidence="1 2">WB01_D5_05</strain>
    </source>
</reference>
<gene>
    <name evidence="1" type="ORF">HF838_16065</name>
</gene>
<evidence type="ECO:0000313" key="2">
    <source>
        <dbReference type="Proteomes" id="UP000561326"/>
    </source>
</evidence>
<protein>
    <submittedName>
        <fullName evidence="1">Uncharacterized protein</fullName>
    </submittedName>
</protein>
<dbReference type="Proteomes" id="UP000561326">
    <property type="component" value="Unassembled WGS sequence"/>
</dbReference>
<organism evidence="1 2">
    <name type="scientific">Aneurinibacillus aneurinilyticus</name>
    <name type="common">Bacillus aneurinolyticus</name>
    <dbReference type="NCBI Taxonomy" id="1391"/>
    <lineage>
        <taxon>Bacteria</taxon>
        <taxon>Bacillati</taxon>
        <taxon>Bacillota</taxon>
        <taxon>Bacilli</taxon>
        <taxon>Bacillales</taxon>
        <taxon>Paenibacillaceae</taxon>
        <taxon>Aneurinibacillus group</taxon>
        <taxon>Aneurinibacillus</taxon>
    </lineage>
</organism>
<dbReference type="AlphaFoldDB" id="A0A848D254"/>
<proteinExistence type="predicted"/>
<sequence>MTFSVLLRVRILAAVHEWKSFRHAADVAETYGVPAFHFFALSKKAGQVPVWHDKRGV</sequence>
<name>A0A848D254_ANEAE</name>
<dbReference type="EMBL" id="JABAGO010000033">
    <property type="protein sequence ID" value="NME99750.1"/>
    <property type="molecule type" value="Genomic_DNA"/>
</dbReference>
<accession>A0A848D254</accession>
<dbReference type="GeneID" id="92842172"/>